<keyword evidence="2" id="KW-1015">Disulfide bond</keyword>
<dbReference type="InterPro" id="IPR036430">
    <property type="entry name" value="RNase_T2-like_sf"/>
</dbReference>
<dbReference type="GO" id="GO:0005576">
    <property type="term" value="C:extracellular region"/>
    <property type="evidence" value="ECO:0007669"/>
    <property type="project" value="TreeGrafter"/>
</dbReference>
<dbReference type="GO" id="GO:0003723">
    <property type="term" value="F:RNA binding"/>
    <property type="evidence" value="ECO:0007669"/>
    <property type="project" value="InterPro"/>
</dbReference>
<dbReference type="PANTHER" id="PTHR11240">
    <property type="entry name" value="RIBONUCLEASE T2"/>
    <property type="match status" value="1"/>
</dbReference>
<proteinExistence type="inferred from homology"/>
<evidence type="ECO:0000256" key="4">
    <source>
        <dbReference type="RuleBase" id="RU004328"/>
    </source>
</evidence>
<dbReference type="SUPFAM" id="SSF55895">
    <property type="entry name" value="Ribonuclease Rh-like"/>
    <property type="match status" value="1"/>
</dbReference>
<gene>
    <name evidence="6" type="ORF">ONE63_004967</name>
</gene>
<name>A0AAV7X5D8_9NEOP</name>
<dbReference type="CDD" id="cd01061">
    <property type="entry name" value="RNase_T2_euk"/>
    <property type="match status" value="1"/>
</dbReference>
<feature type="active site" evidence="3">
    <location>
        <position position="72"/>
    </location>
</feature>
<dbReference type="GO" id="GO:0033897">
    <property type="term" value="F:ribonuclease T2 activity"/>
    <property type="evidence" value="ECO:0007669"/>
    <property type="project" value="InterPro"/>
</dbReference>
<dbReference type="Pfam" id="PF00445">
    <property type="entry name" value="Ribonuclease_T2"/>
    <property type="match status" value="1"/>
</dbReference>
<dbReference type="InterPro" id="IPR033697">
    <property type="entry name" value="Ribonuclease_T2_eukaryotic"/>
</dbReference>
<accession>A0AAV7X5D8</accession>
<comment type="caution">
    <text evidence="6">The sequence shown here is derived from an EMBL/GenBank/DDBJ whole genome shotgun (WGS) entry which is preliminary data.</text>
</comment>
<reference evidence="6" key="1">
    <citation type="submission" date="2022-12" db="EMBL/GenBank/DDBJ databases">
        <title>Chromosome-level genome assembly of the bean flower thrips Megalurothrips usitatus.</title>
        <authorList>
            <person name="Ma L."/>
            <person name="Liu Q."/>
            <person name="Li H."/>
            <person name="Cai W."/>
        </authorList>
    </citation>
    <scope>NUCLEOTIDE SEQUENCE</scope>
    <source>
        <strain evidence="6">Cailab_2022a</strain>
    </source>
</reference>
<evidence type="ECO:0000313" key="7">
    <source>
        <dbReference type="Proteomes" id="UP001075354"/>
    </source>
</evidence>
<feature type="active site" evidence="3">
    <location>
        <position position="125"/>
    </location>
</feature>
<evidence type="ECO:0000256" key="1">
    <source>
        <dbReference type="ARBA" id="ARBA00007469"/>
    </source>
</evidence>
<evidence type="ECO:0000256" key="5">
    <source>
        <dbReference type="SAM" id="SignalP"/>
    </source>
</evidence>
<dbReference type="EMBL" id="JAPTSV010000016">
    <property type="protein sequence ID" value="KAJ1519706.1"/>
    <property type="molecule type" value="Genomic_DNA"/>
</dbReference>
<feature type="signal peptide" evidence="5">
    <location>
        <begin position="1"/>
        <end position="23"/>
    </location>
</feature>
<sequence length="268" mass="30691">MIKLKNMCALAAFVALLLSSVQAAGTRGNGMTKEWDYLLFTQHWPATVCLQWKAEGKGHSCALPKESMWTVHGLWPTKTNTKGPSFCNSSLPFDEEALTPIVSQLEELWINIDVPTSPYSFWRHEWEKHGTCAAQLACMNKEVLYFKQGLTLQQNYDLYGALAKAGFTEGKLYSTNQIRKAVKDQFGKMPEVHCYKDENSGRSYLFEVRLCFDKQIEIIDCPKAMSTNCPSTPVVYPNLQEVGKRFEVKGKWLLDLLRIVRWIQWITY</sequence>
<dbReference type="PANTHER" id="PTHR11240:SF22">
    <property type="entry name" value="RIBONUCLEASE T2"/>
    <property type="match status" value="1"/>
</dbReference>
<comment type="similarity">
    <text evidence="1 4">Belongs to the RNase T2 family.</text>
</comment>
<dbReference type="InterPro" id="IPR018188">
    <property type="entry name" value="RNase_T2_His_AS_1"/>
</dbReference>
<keyword evidence="5" id="KW-0732">Signal</keyword>
<dbReference type="PROSITE" id="PS00531">
    <property type="entry name" value="RNASE_T2_2"/>
    <property type="match status" value="1"/>
</dbReference>
<dbReference type="Proteomes" id="UP001075354">
    <property type="component" value="Chromosome 16"/>
</dbReference>
<feature type="active site" evidence="3">
    <location>
        <position position="129"/>
    </location>
</feature>
<evidence type="ECO:0000256" key="2">
    <source>
        <dbReference type="ARBA" id="ARBA00023157"/>
    </source>
</evidence>
<protein>
    <submittedName>
        <fullName evidence="6">Uncharacterized protein</fullName>
    </submittedName>
</protein>
<evidence type="ECO:0000256" key="3">
    <source>
        <dbReference type="PIRSR" id="PIRSR633697-1"/>
    </source>
</evidence>
<keyword evidence="7" id="KW-1185">Reference proteome</keyword>
<evidence type="ECO:0000313" key="6">
    <source>
        <dbReference type="EMBL" id="KAJ1519706.1"/>
    </source>
</evidence>
<dbReference type="InterPro" id="IPR001568">
    <property type="entry name" value="RNase_T2-like"/>
</dbReference>
<dbReference type="InterPro" id="IPR033130">
    <property type="entry name" value="RNase_T2_His_AS_2"/>
</dbReference>
<dbReference type="AlphaFoldDB" id="A0AAV7X5D8"/>
<organism evidence="6 7">
    <name type="scientific">Megalurothrips usitatus</name>
    <name type="common">bean blossom thrips</name>
    <dbReference type="NCBI Taxonomy" id="439358"/>
    <lineage>
        <taxon>Eukaryota</taxon>
        <taxon>Metazoa</taxon>
        <taxon>Ecdysozoa</taxon>
        <taxon>Arthropoda</taxon>
        <taxon>Hexapoda</taxon>
        <taxon>Insecta</taxon>
        <taxon>Pterygota</taxon>
        <taxon>Neoptera</taxon>
        <taxon>Paraneoptera</taxon>
        <taxon>Thysanoptera</taxon>
        <taxon>Terebrantia</taxon>
        <taxon>Thripoidea</taxon>
        <taxon>Thripidae</taxon>
        <taxon>Megalurothrips</taxon>
    </lineage>
</organism>
<dbReference type="PROSITE" id="PS00530">
    <property type="entry name" value="RNASE_T2_1"/>
    <property type="match status" value="1"/>
</dbReference>
<dbReference type="GO" id="GO:0006401">
    <property type="term" value="P:RNA catabolic process"/>
    <property type="evidence" value="ECO:0007669"/>
    <property type="project" value="TreeGrafter"/>
</dbReference>
<feature type="chain" id="PRO_5043619628" evidence="5">
    <location>
        <begin position="24"/>
        <end position="268"/>
    </location>
</feature>
<dbReference type="Gene3D" id="3.90.730.10">
    <property type="entry name" value="Ribonuclease T2-like"/>
    <property type="match status" value="1"/>
</dbReference>